<dbReference type="PROSITE" id="PS00211">
    <property type="entry name" value="ABC_TRANSPORTER_1"/>
    <property type="match status" value="1"/>
</dbReference>
<evidence type="ECO:0000256" key="3">
    <source>
        <dbReference type="ARBA" id="ARBA00022692"/>
    </source>
</evidence>
<keyword evidence="7 10" id="KW-1133">Transmembrane helix</keyword>
<keyword evidence="8 10" id="KW-0472">Membrane</keyword>
<dbReference type="InterPro" id="IPR036640">
    <property type="entry name" value="ABC1_TM_sf"/>
</dbReference>
<evidence type="ECO:0000256" key="5">
    <source>
        <dbReference type="ARBA" id="ARBA00022741"/>
    </source>
</evidence>
<evidence type="ECO:0000256" key="6">
    <source>
        <dbReference type="ARBA" id="ARBA00022840"/>
    </source>
</evidence>
<dbReference type="CDD" id="cd18596">
    <property type="entry name" value="ABC_6TM_VMR1_D1_like"/>
    <property type="match status" value="1"/>
</dbReference>
<feature type="region of interest" description="Disordered" evidence="9">
    <location>
        <begin position="181"/>
        <end position="202"/>
    </location>
</feature>
<comment type="caution">
    <text evidence="13">The sequence shown here is derived from an EMBL/GenBank/DDBJ whole genome shotgun (WGS) entry which is preliminary data.</text>
</comment>
<dbReference type="EMBL" id="LWDE02000111">
    <property type="protein sequence ID" value="KAE8253134.1"/>
    <property type="molecule type" value="Genomic_DNA"/>
</dbReference>
<dbReference type="InterPro" id="IPR027417">
    <property type="entry name" value="P-loop_NTPase"/>
</dbReference>
<dbReference type="SUPFAM" id="SSF52540">
    <property type="entry name" value="P-loop containing nucleoside triphosphate hydrolases"/>
    <property type="match status" value="2"/>
</dbReference>
<dbReference type="SUPFAM" id="SSF90123">
    <property type="entry name" value="ABC transporter transmembrane region"/>
    <property type="match status" value="2"/>
</dbReference>
<evidence type="ECO:0000256" key="4">
    <source>
        <dbReference type="ARBA" id="ARBA00022737"/>
    </source>
</evidence>
<dbReference type="CDD" id="cd03244">
    <property type="entry name" value="ABCC_MRP_domain2"/>
    <property type="match status" value="1"/>
</dbReference>
<keyword evidence="14" id="KW-1185">Reference proteome</keyword>
<evidence type="ECO:0000259" key="11">
    <source>
        <dbReference type="PROSITE" id="PS50893"/>
    </source>
</evidence>
<feature type="domain" description="ABC transporter" evidence="11">
    <location>
        <begin position="836"/>
        <end position="1067"/>
    </location>
</feature>
<evidence type="ECO:0000256" key="7">
    <source>
        <dbReference type="ARBA" id="ARBA00022989"/>
    </source>
</evidence>
<dbReference type="Pfam" id="PF00664">
    <property type="entry name" value="ABC_membrane"/>
    <property type="match status" value="2"/>
</dbReference>
<dbReference type="CDD" id="cd03250">
    <property type="entry name" value="ABCC_MRP_domain1"/>
    <property type="match status" value="1"/>
</dbReference>
<accession>A0A8X7MXZ3</accession>
<feature type="transmembrane region" description="Helical" evidence="10">
    <location>
        <begin position="1119"/>
        <end position="1144"/>
    </location>
</feature>
<feature type="region of interest" description="Disordered" evidence="9">
    <location>
        <begin position="533"/>
        <end position="570"/>
    </location>
</feature>
<evidence type="ECO:0000256" key="2">
    <source>
        <dbReference type="ARBA" id="ARBA00022448"/>
    </source>
</evidence>
<dbReference type="Pfam" id="PF00005">
    <property type="entry name" value="ABC_tran"/>
    <property type="match status" value="2"/>
</dbReference>
<feature type="region of interest" description="Disordered" evidence="9">
    <location>
        <begin position="1071"/>
        <end position="1090"/>
    </location>
</feature>
<feature type="domain" description="ABC transmembrane type-1" evidence="12">
    <location>
        <begin position="1132"/>
        <end position="1398"/>
    </location>
</feature>
<evidence type="ECO:0000256" key="9">
    <source>
        <dbReference type="SAM" id="MobiDB-lite"/>
    </source>
</evidence>
<keyword evidence="6" id="KW-0067">ATP-binding</keyword>
<dbReference type="PANTHER" id="PTHR24223">
    <property type="entry name" value="ATP-BINDING CASSETTE SUB-FAMILY C"/>
    <property type="match status" value="1"/>
</dbReference>
<comment type="subcellular location">
    <subcellularLocation>
        <location evidence="1">Membrane</location>
        <topology evidence="1">Multi-pass membrane protein</topology>
    </subcellularLocation>
</comment>
<dbReference type="PROSITE" id="PS50893">
    <property type="entry name" value="ABC_TRANSPORTER_2"/>
    <property type="match status" value="2"/>
</dbReference>
<evidence type="ECO:0000256" key="8">
    <source>
        <dbReference type="ARBA" id="ARBA00023136"/>
    </source>
</evidence>
<dbReference type="Gene3D" id="1.20.1560.10">
    <property type="entry name" value="ABC transporter type 1, transmembrane domain"/>
    <property type="match status" value="2"/>
</dbReference>
<keyword evidence="4" id="KW-0677">Repeat</keyword>
<reference evidence="13" key="1">
    <citation type="submission" date="2016-04" db="EMBL/GenBank/DDBJ databases">
        <authorList>
            <person name="Nguyen H.D."/>
            <person name="Samba Siva P."/>
            <person name="Cullis J."/>
            <person name="Levesque C.A."/>
            <person name="Hambleton S."/>
        </authorList>
    </citation>
    <scope>NUCLEOTIDE SEQUENCE</scope>
    <source>
        <strain evidence="13">DAOMC 236426</strain>
    </source>
</reference>
<keyword evidence="3 10" id="KW-0812">Transmembrane</keyword>
<name>A0A8X7MXZ3_9BASI</name>
<evidence type="ECO:0000313" key="13">
    <source>
        <dbReference type="EMBL" id="KAE8253134.1"/>
    </source>
</evidence>
<proteinExistence type="predicted"/>
<dbReference type="GO" id="GO:0016020">
    <property type="term" value="C:membrane"/>
    <property type="evidence" value="ECO:0007669"/>
    <property type="project" value="UniProtKB-SubCell"/>
</dbReference>
<dbReference type="PANTHER" id="PTHR24223:SF415">
    <property type="entry name" value="FI20190P1"/>
    <property type="match status" value="1"/>
</dbReference>
<sequence>MSLRPAASDAFLCPLDCSALADGIDGSTTLLSDWKPTADTPSPQQRSQIQTSKSTLSLFLAARVPAGALSFRSQSVISEGRTDSRPGMEGQVMGVQVQQTLLRNIQQAVVPIDTAPPPTAVLIPWLAGAAIGFAGVIVAYFNNSRSSADHDTPRASRWIYAVLLPFVSENEAVELRERRLKERARSSSSQAGQDEHGQDDGTIGFVRQRRRAMGMLLIAFLETASSATQLGLTVGAGNFSAASLEVMLSWIIVTVLVIANPPQTPPYFLLILVQILASVDLLRLLDHLPEMAAGAFLPTFPTFDLFLCFGFVVLGLSTPMSAGGYEAVVSKSERKRLESGLVVEEAEALEQVYEDCPTSPEDYASLWGIVSYRWMNQIQRLALLRPLQATDVWRLRDINDVRLLYAKFRKLPGGLLARVLKTNANDIALDALYKVVGVSLAYAGPAVMKQILDAIAASDEQTWGGSEDSVNDEWTPRQKAFIWAVVGLVLTIVRFMSELQNFHHARQVGLRIRITLVQELFEKALKRRDVSIAPATTSSASPSGASTPSPTFAETDGPLRPEERGVGDASLDPADLTLAAEQEADRETQPLEAGDTADDSDVNGRADVGKLMNLMSNAVNDLVRMGCDLHQLYGAPAEVIIATTFLYFILGWPALAGLTVLVLALPLNYLLGQRNMRLQRLYAEDRDVRLNLMCELIGAVKFLKLQATEQFWKAKVVDARDEELKRLLACKINSFLFELLWSAIPILVTLLSFFLYTSVLQKELTVSVAFTSITLFYMLRAPLGVIPTFLTLGLQALVSVRRLEAFLDEEEVEDTISSLKHTSQPHPAGIPSKSSLRLEDASFSYGSGKFGLSNISIEFRPGLSIVCGSNGAGKSTLLSAILGEVPRTSGTVYLPKFDNLSAGQTSNISFASQTSWLQDGVSVRDNILFASAFEEERYHETIRACALVEDLAAMPSGDATRISAATVSGGQRARISLARALYARSEFVLLEDVLAAVDVHVQRHLVKYALGGPLAKDRTIVLVTHHVASVAFLASWIVLLEHGTVAAQGTADDMKDRIQSVALVRGRLPEVEKGEASEDETQGLIQDESKDEAEAQRQEATLLFEKEARATGRVQLRTAAFYIAACSGFIWAAIVLLTVIFRVISVGEQFWLKLWGEAGQRRHPLHSQDYYLVIYAGIGLSIIALNAVKVALFFWTSFRASRLIFEQTFSALLGTSLRWFERRSAGQIQNRFSTDQNVADVELPQTLMNTINNAFALLSFLLICGYIVPWFLLPCVIGLVLGPYLVRGFLAATRDLQRIEATSMTPLYAVFGEAVRGLMTIRAFGAEPLYIRNLTTTLEVVSAQWWCICSIEVWLSFRFQILGGVAVFLVSTLGLLSAVPSGSAGMLIASSQLLTQAIYFLLNDVKNLNRNLASIERLAEYARLEPEEGRPSSDTAVASRSRAPAAWPSLESTIVIEDLNVRYLKHSPLVLQDINLMINPREKIAIVGKTGSGKSTLISCLLGAGVPESGRVLIDGLDISRVSLHDLRSRCTFVPQDPVILSGTIRSNLDPAGEHTDEELLHILRQIQPSQAFAPSSSSSSDDNNAEGIRKPTTTHAMNIDSAVASGGTNFSAGEAQIISLARALLRAAPIVILDEATSSASAEADALIQRVVRQNKTSTFITVAHRLSTVMDYDRIVVMHAGRIVEIGSPSELAAKKGGIFAGMVKQ</sequence>
<organism evidence="13 14">
    <name type="scientific">Tilletia controversa</name>
    <name type="common">dwarf bunt fungus</name>
    <dbReference type="NCBI Taxonomy" id="13291"/>
    <lineage>
        <taxon>Eukaryota</taxon>
        <taxon>Fungi</taxon>
        <taxon>Dikarya</taxon>
        <taxon>Basidiomycota</taxon>
        <taxon>Ustilaginomycotina</taxon>
        <taxon>Exobasidiomycetes</taxon>
        <taxon>Tilletiales</taxon>
        <taxon>Tilletiaceae</taxon>
        <taxon>Tilletia</taxon>
    </lineage>
</organism>
<dbReference type="InterPro" id="IPR003439">
    <property type="entry name" value="ABC_transporter-like_ATP-bd"/>
</dbReference>
<feature type="transmembrane region" description="Helical" evidence="10">
    <location>
        <begin position="212"/>
        <end position="232"/>
    </location>
</feature>
<reference evidence="13" key="2">
    <citation type="journal article" date="2019" name="IMA Fungus">
        <title>Genome sequencing and comparison of five Tilletia species to identify candidate genes for the detection of regulated species infecting wheat.</title>
        <authorList>
            <person name="Nguyen H.D.T."/>
            <person name="Sultana T."/>
            <person name="Kesanakurti P."/>
            <person name="Hambleton S."/>
        </authorList>
    </citation>
    <scope>NUCLEOTIDE SEQUENCE</scope>
    <source>
        <strain evidence="13">DAOMC 236426</strain>
    </source>
</reference>
<gene>
    <name evidence="13" type="ORF">A4X06_0g1674</name>
</gene>
<evidence type="ECO:0000313" key="14">
    <source>
        <dbReference type="Proteomes" id="UP000077684"/>
    </source>
</evidence>
<feature type="domain" description="ABC transporter" evidence="11">
    <location>
        <begin position="1456"/>
        <end position="1707"/>
    </location>
</feature>
<dbReference type="GO" id="GO:0016887">
    <property type="term" value="F:ATP hydrolysis activity"/>
    <property type="evidence" value="ECO:0007669"/>
    <property type="project" value="InterPro"/>
</dbReference>
<keyword evidence="5" id="KW-0547">Nucleotide-binding</keyword>
<dbReference type="InterPro" id="IPR050173">
    <property type="entry name" value="ABC_transporter_C-like"/>
</dbReference>
<dbReference type="PROSITE" id="PS50929">
    <property type="entry name" value="ABC_TM1F"/>
    <property type="match status" value="2"/>
</dbReference>
<dbReference type="SMART" id="SM00382">
    <property type="entry name" value="AAA"/>
    <property type="match status" value="2"/>
</dbReference>
<feature type="transmembrane region" description="Helical" evidence="10">
    <location>
        <begin position="122"/>
        <end position="141"/>
    </location>
</feature>
<dbReference type="FunFam" id="1.20.1560.10:FF:000013">
    <property type="entry name" value="ABC transporter C family member 2"/>
    <property type="match status" value="1"/>
</dbReference>
<dbReference type="InterPro" id="IPR011527">
    <property type="entry name" value="ABC1_TM_dom"/>
</dbReference>
<feature type="transmembrane region" description="Helical" evidence="10">
    <location>
        <begin position="1170"/>
        <end position="1195"/>
    </location>
</feature>
<dbReference type="Gene3D" id="3.40.50.300">
    <property type="entry name" value="P-loop containing nucleotide triphosphate hydrolases"/>
    <property type="match status" value="2"/>
</dbReference>
<feature type="transmembrane region" description="Helical" evidence="10">
    <location>
        <begin position="735"/>
        <end position="756"/>
    </location>
</feature>
<dbReference type="InterPro" id="IPR003593">
    <property type="entry name" value="AAA+_ATPase"/>
</dbReference>
<dbReference type="InterPro" id="IPR017871">
    <property type="entry name" value="ABC_transporter-like_CS"/>
</dbReference>
<dbReference type="GO" id="GO:0005524">
    <property type="term" value="F:ATP binding"/>
    <property type="evidence" value="ECO:0007669"/>
    <property type="project" value="UniProtKB-KW"/>
</dbReference>
<protein>
    <recommendedName>
        <fullName evidence="15">ATP-dependent bile acid permease</fullName>
    </recommendedName>
</protein>
<evidence type="ECO:0000256" key="10">
    <source>
        <dbReference type="SAM" id="Phobius"/>
    </source>
</evidence>
<feature type="transmembrane region" description="Helical" evidence="10">
    <location>
        <begin position="645"/>
        <end position="671"/>
    </location>
</feature>
<evidence type="ECO:0008006" key="15">
    <source>
        <dbReference type="Google" id="ProtNLM"/>
    </source>
</evidence>
<feature type="compositionally biased region" description="Basic and acidic residues" evidence="9">
    <location>
        <begin position="557"/>
        <end position="566"/>
    </location>
</feature>
<keyword evidence="2" id="KW-0813">Transport</keyword>
<feature type="compositionally biased region" description="Low complexity" evidence="9">
    <location>
        <begin position="533"/>
        <end position="551"/>
    </location>
</feature>
<feature type="transmembrane region" description="Helical" evidence="10">
    <location>
        <begin position="1255"/>
        <end position="1286"/>
    </location>
</feature>
<evidence type="ECO:0000259" key="12">
    <source>
        <dbReference type="PROSITE" id="PS50929"/>
    </source>
</evidence>
<evidence type="ECO:0000256" key="1">
    <source>
        <dbReference type="ARBA" id="ARBA00004141"/>
    </source>
</evidence>
<feature type="domain" description="ABC transmembrane type-1" evidence="12">
    <location>
        <begin position="435"/>
        <end position="795"/>
    </location>
</feature>
<dbReference type="Proteomes" id="UP000077684">
    <property type="component" value="Unassembled WGS sequence"/>
</dbReference>
<feature type="transmembrane region" description="Helical" evidence="10">
    <location>
        <begin position="768"/>
        <end position="792"/>
    </location>
</feature>
<feature type="region of interest" description="Disordered" evidence="9">
    <location>
        <begin position="582"/>
        <end position="602"/>
    </location>
</feature>
<dbReference type="GO" id="GO:0140359">
    <property type="term" value="F:ABC-type transporter activity"/>
    <property type="evidence" value="ECO:0007669"/>
    <property type="project" value="InterPro"/>
</dbReference>
<feature type="transmembrane region" description="Helical" evidence="10">
    <location>
        <begin position="291"/>
        <end position="316"/>
    </location>
</feature>
<dbReference type="CDD" id="cd18604">
    <property type="entry name" value="ABC_6TM_VMR1_D2_like"/>
    <property type="match status" value="1"/>
</dbReference>
<dbReference type="FunFam" id="3.40.50.300:FF:000630">
    <property type="entry name" value="ATP-binding cassette (ABC) transporter, putative"/>
    <property type="match status" value="1"/>
</dbReference>